<sequence>MAIPWAKLTQNSNAEVVTQASLMMKAAIVGRVGIMMLSCGTGAWRVRESMNTVARVLKIVCTADIGLVSISYSCFDKNDSVAETLTLATSGVNTDKLSAIEHFVRYFAQKGATLTVHQVHERMDKINQKSPNYTPFLLGLAAAFACSSFVFLLGGGLVEMFCSFVGAGIGNYVRAKLNQRHLTLFAGLAVAVALSCLIYLSLARGLELLFQIRGIHEAGYIGAMLFVIPGFPFITSGLDLAKLDMRSGIERFIHAFSIVMVATLIGWLLALASDLHPSNFAPLHLSVWTLLLLRIPASFAGVYGFSMLFNSAPKMAMIAALIGAVANTLRLELVDLTTWPSAVAALIGALTAGLLAAAFHEKLGYPRISLTVPAIVIMVPGLYMYRAMYYIGVGSLSIGAQCLVNALLILACLPLGLILARILLDKKWRYTN</sequence>
<keyword evidence="5 7" id="KW-0472">Membrane</keyword>
<dbReference type="InterPro" id="IPR024528">
    <property type="entry name" value="ThrE_2"/>
</dbReference>
<feature type="domain" description="Threonine/Serine exporter ThrE" evidence="9">
    <location>
        <begin position="297"/>
        <end position="421"/>
    </location>
</feature>
<accession>A0ABY4PFB4</accession>
<feature type="transmembrane region" description="Helical" evidence="7">
    <location>
        <begin position="339"/>
        <end position="358"/>
    </location>
</feature>
<organism evidence="10 11">
    <name type="scientific">Bombilactobacillus thymidiniphilus</name>
    <dbReference type="NCBI Taxonomy" id="2923363"/>
    <lineage>
        <taxon>Bacteria</taxon>
        <taxon>Bacillati</taxon>
        <taxon>Bacillota</taxon>
        <taxon>Bacilli</taxon>
        <taxon>Lactobacillales</taxon>
        <taxon>Lactobacillaceae</taxon>
        <taxon>Bombilactobacillus</taxon>
    </lineage>
</organism>
<feature type="domain" description="Threonine/serine exporter-like N-terminal" evidence="8">
    <location>
        <begin position="28"/>
        <end position="272"/>
    </location>
</feature>
<dbReference type="InterPro" id="IPR010619">
    <property type="entry name" value="ThrE-like_N"/>
</dbReference>
<keyword evidence="2" id="KW-1003">Cell membrane</keyword>
<proteinExistence type="inferred from homology"/>
<dbReference type="Pfam" id="PF06738">
    <property type="entry name" value="ThrE"/>
    <property type="match status" value="1"/>
</dbReference>
<evidence type="ECO:0000256" key="6">
    <source>
        <dbReference type="ARBA" id="ARBA00034125"/>
    </source>
</evidence>
<dbReference type="Pfam" id="PF12821">
    <property type="entry name" value="ThrE_2"/>
    <property type="match status" value="1"/>
</dbReference>
<evidence type="ECO:0000256" key="1">
    <source>
        <dbReference type="ARBA" id="ARBA00004651"/>
    </source>
</evidence>
<dbReference type="EMBL" id="CP093365">
    <property type="protein sequence ID" value="UQS84340.1"/>
    <property type="molecule type" value="Genomic_DNA"/>
</dbReference>
<keyword evidence="4 7" id="KW-1133">Transmembrane helix</keyword>
<dbReference type="InterPro" id="IPR050539">
    <property type="entry name" value="ThrE_Dicarb/AminoAcid_Exp"/>
</dbReference>
<evidence type="ECO:0000256" key="4">
    <source>
        <dbReference type="ARBA" id="ARBA00022989"/>
    </source>
</evidence>
<dbReference type="PANTHER" id="PTHR34390">
    <property type="entry name" value="UPF0442 PROTEIN YJJB-RELATED"/>
    <property type="match status" value="1"/>
</dbReference>
<feature type="transmembrane region" description="Helical" evidence="7">
    <location>
        <begin position="370"/>
        <end position="391"/>
    </location>
</feature>
<reference evidence="10 11" key="1">
    <citation type="journal article" date="2022" name="Int. J. Syst. Evol. Microbiol.">
        <title>Apilactobacillus apisilvae sp. nov., Nicolia spurrieriana gen. nov. sp. nov., Bombilactobacillus folatiphilus sp. nov. and Bombilactobacillus thymidiniphilus sp. nov., four new lactic acid bacterial isolates from stingless bees Tetragonula carbonaria and Austroplebeia australis.</title>
        <authorList>
            <person name="Oliphant S.A."/>
            <person name="Watson-Haigh N.S."/>
            <person name="Sumby K.M."/>
            <person name="Gardner J."/>
            <person name="Groom S."/>
            <person name="Jiranek V."/>
        </authorList>
    </citation>
    <scope>NUCLEOTIDE SEQUENCE [LARGE SCALE GENOMIC DNA]</scope>
    <source>
        <strain evidence="10 11">SG4_A1</strain>
    </source>
</reference>
<gene>
    <name evidence="10" type="ORF">MOO47_02770</name>
</gene>
<feature type="transmembrane region" description="Helical" evidence="7">
    <location>
        <begin position="285"/>
        <end position="309"/>
    </location>
</feature>
<dbReference type="Proteomes" id="UP000831947">
    <property type="component" value="Chromosome"/>
</dbReference>
<name>A0ABY4PFB4_9LACO</name>
<comment type="subcellular location">
    <subcellularLocation>
        <location evidence="1">Cell membrane</location>
        <topology evidence="1">Multi-pass membrane protein</topology>
    </subcellularLocation>
</comment>
<feature type="transmembrane region" description="Helical" evidence="7">
    <location>
        <begin position="220"/>
        <end position="240"/>
    </location>
</feature>
<evidence type="ECO:0000259" key="8">
    <source>
        <dbReference type="Pfam" id="PF06738"/>
    </source>
</evidence>
<evidence type="ECO:0000313" key="10">
    <source>
        <dbReference type="EMBL" id="UQS84340.1"/>
    </source>
</evidence>
<comment type="similarity">
    <text evidence="6">Belongs to the ThrE exporter (TC 2.A.79) family.</text>
</comment>
<evidence type="ECO:0000256" key="2">
    <source>
        <dbReference type="ARBA" id="ARBA00022475"/>
    </source>
</evidence>
<evidence type="ECO:0000256" key="3">
    <source>
        <dbReference type="ARBA" id="ARBA00022692"/>
    </source>
</evidence>
<dbReference type="PANTHER" id="PTHR34390:SF2">
    <property type="entry name" value="SUCCINATE TRANSPORTER SUBUNIT YJJP-RELATED"/>
    <property type="match status" value="1"/>
</dbReference>
<evidence type="ECO:0000256" key="7">
    <source>
        <dbReference type="SAM" id="Phobius"/>
    </source>
</evidence>
<feature type="transmembrane region" description="Helical" evidence="7">
    <location>
        <begin position="136"/>
        <end position="169"/>
    </location>
</feature>
<keyword evidence="3 7" id="KW-0812">Transmembrane</keyword>
<keyword evidence="11" id="KW-1185">Reference proteome</keyword>
<feature type="transmembrane region" description="Helical" evidence="7">
    <location>
        <begin position="181"/>
        <end position="200"/>
    </location>
</feature>
<evidence type="ECO:0000259" key="9">
    <source>
        <dbReference type="Pfam" id="PF12821"/>
    </source>
</evidence>
<protein>
    <submittedName>
        <fullName evidence="10">Threonine/serine exporter family protein</fullName>
    </submittedName>
</protein>
<feature type="transmembrane region" description="Helical" evidence="7">
    <location>
        <begin position="252"/>
        <end position="273"/>
    </location>
</feature>
<evidence type="ECO:0000256" key="5">
    <source>
        <dbReference type="ARBA" id="ARBA00023136"/>
    </source>
</evidence>
<evidence type="ECO:0000313" key="11">
    <source>
        <dbReference type="Proteomes" id="UP000831947"/>
    </source>
</evidence>
<feature type="transmembrane region" description="Helical" evidence="7">
    <location>
        <begin position="403"/>
        <end position="424"/>
    </location>
</feature>